<dbReference type="GO" id="GO:0004144">
    <property type="term" value="F:diacylglycerol O-acyltransferase activity"/>
    <property type="evidence" value="ECO:0007669"/>
    <property type="project" value="UniProtKB-EC"/>
</dbReference>
<dbReference type="SUPFAM" id="SSF52777">
    <property type="entry name" value="CoA-dependent acyltransferases"/>
    <property type="match status" value="1"/>
</dbReference>
<keyword evidence="5 11" id="KW-0808">Transferase</keyword>
<name>A0A5S9QPI2_9GAMM</name>
<evidence type="ECO:0000256" key="3">
    <source>
        <dbReference type="ARBA" id="ARBA00009587"/>
    </source>
</evidence>
<dbReference type="GO" id="GO:0005886">
    <property type="term" value="C:plasma membrane"/>
    <property type="evidence" value="ECO:0007669"/>
    <property type="project" value="TreeGrafter"/>
</dbReference>
<dbReference type="InterPro" id="IPR009721">
    <property type="entry name" value="O-acyltransferase_WSD1_C"/>
</dbReference>
<reference evidence="11 12" key="1">
    <citation type="submission" date="2019-11" db="EMBL/GenBank/DDBJ databases">
        <authorList>
            <person name="Holert J."/>
        </authorList>
    </citation>
    <scope>NUCLEOTIDE SEQUENCE [LARGE SCALE GENOMIC DNA]</scope>
    <source>
        <strain evidence="11">BC5_2</strain>
    </source>
</reference>
<comment type="pathway">
    <text evidence="2">Lipid metabolism.</text>
</comment>
<evidence type="ECO:0000256" key="2">
    <source>
        <dbReference type="ARBA" id="ARBA00005189"/>
    </source>
</evidence>
<evidence type="ECO:0000256" key="1">
    <source>
        <dbReference type="ARBA" id="ARBA00004771"/>
    </source>
</evidence>
<dbReference type="PANTHER" id="PTHR31650">
    <property type="entry name" value="O-ACYLTRANSFERASE (WSD1-LIKE) FAMILY PROTEIN"/>
    <property type="match status" value="1"/>
</dbReference>
<dbReference type="EC" id="2.3.1.20" evidence="4"/>
<proteinExistence type="inferred from homology"/>
<evidence type="ECO:0000313" key="11">
    <source>
        <dbReference type="EMBL" id="CAA0121129.1"/>
    </source>
</evidence>
<gene>
    <name evidence="11" type="ORF">DPBNPPHM_02694</name>
</gene>
<dbReference type="GO" id="GO:0051701">
    <property type="term" value="P:biological process involved in interaction with host"/>
    <property type="evidence" value="ECO:0007669"/>
    <property type="project" value="TreeGrafter"/>
</dbReference>
<evidence type="ECO:0000256" key="4">
    <source>
        <dbReference type="ARBA" id="ARBA00013244"/>
    </source>
</evidence>
<evidence type="ECO:0000256" key="7">
    <source>
        <dbReference type="ARBA" id="ARBA00023315"/>
    </source>
</evidence>
<feature type="domain" description="O-acyltransferase WSD1-like N-terminal" evidence="9">
    <location>
        <begin position="4"/>
        <end position="278"/>
    </location>
</feature>
<evidence type="ECO:0000259" key="9">
    <source>
        <dbReference type="Pfam" id="PF03007"/>
    </source>
</evidence>
<dbReference type="GO" id="GO:0071731">
    <property type="term" value="P:response to nitric oxide"/>
    <property type="evidence" value="ECO:0007669"/>
    <property type="project" value="TreeGrafter"/>
</dbReference>
<accession>A0A5S9QPI2</accession>
<comment type="catalytic activity">
    <reaction evidence="8">
        <text>an acyl-CoA + a 1,2-diacyl-sn-glycerol = a triacyl-sn-glycerol + CoA</text>
        <dbReference type="Rhea" id="RHEA:10868"/>
        <dbReference type="ChEBI" id="CHEBI:17815"/>
        <dbReference type="ChEBI" id="CHEBI:57287"/>
        <dbReference type="ChEBI" id="CHEBI:58342"/>
        <dbReference type="ChEBI" id="CHEBI:64615"/>
        <dbReference type="EC" id="2.3.1.20"/>
    </reaction>
</comment>
<dbReference type="OrthoDB" id="9810950at2"/>
<organism evidence="11 12">
    <name type="scientific">BD1-7 clade bacterium</name>
    <dbReference type="NCBI Taxonomy" id="2029982"/>
    <lineage>
        <taxon>Bacteria</taxon>
        <taxon>Pseudomonadati</taxon>
        <taxon>Pseudomonadota</taxon>
        <taxon>Gammaproteobacteria</taxon>
        <taxon>Cellvibrionales</taxon>
        <taxon>Spongiibacteraceae</taxon>
        <taxon>BD1-7 clade</taxon>
    </lineage>
</organism>
<dbReference type="UniPathway" id="UPA00282"/>
<dbReference type="Pfam" id="PF06974">
    <property type="entry name" value="WS_DGAT_C"/>
    <property type="match status" value="1"/>
</dbReference>
<dbReference type="GO" id="GO:0019432">
    <property type="term" value="P:triglyceride biosynthetic process"/>
    <property type="evidence" value="ECO:0007669"/>
    <property type="project" value="UniProtKB-UniPathway"/>
</dbReference>
<dbReference type="PANTHER" id="PTHR31650:SF1">
    <property type="entry name" value="WAX ESTER SYNTHASE_DIACYLGLYCEROL ACYLTRANSFERASE 4-RELATED"/>
    <property type="match status" value="1"/>
</dbReference>
<sequence>MKQLNGLDGVMMLGDMFNFPLHIGALFVYDPSTAAPGSFGFDAAKSLLSDIIEHQLPILKCKSQALAFGVDNPYWVTDDNFSLSHHLERVALPKPHDWQQVYELAETFHARPLPMDKPLWEAMYIEGLDGLEGHPEGCVGLLIKLHHAVADGKTAMRLFTSLHTLSANTDAERLIEEMPDQQEHYQQPSFMSRYYRAYWHNLARPLKMTASLTGILPKLLRSDGEKDAEQTVEKTTGGVPPTVLNTVPDNERVIGHIGLDSKAVRKLAKKTDATINDIALCVIAGAMREWMLDNDCLPEQSLVAGIPIDTRKENANHEIGNQFNFAFVRLYSQIESPKHRLHAISGAASESKSGSRKLGPKAFLSVIDNIYPALLKWGATRLVENGVLNKLPPIVNTVASNVPGLQAPVYFCGARLVDYIGLGFLAPTMTLFHVISSTEDRINISFVGCPSTLPNHDAYRQALQNSFDALEGDVASNG</sequence>
<dbReference type="EMBL" id="CACSII010000021">
    <property type="protein sequence ID" value="CAA0121129.1"/>
    <property type="molecule type" value="Genomic_DNA"/>
</dbReference>
<comment type="similarity">
    <text evidence="3">Belongs to the long-chain O-acyltransferase family.</text>
</comment>
<dbReference type="InterPro" id="IPR004255">
    <property type="entry name" value="O-acyltransferase_WSD1_N"/>
</dbReference>
<evidence type="ECO:0000313" key="12">
    <source>
        <dbReference type="Proteomes" id="UP000434580"/>
    </source>
</evidence>
<dbReference type="Proteomes" id="UP000434580">
    <property type="component" value="Unassembled WGS sequence"/>
</dbReference>
<dbReference type="Pfam" id="PF03007">
    <property type="entry name" value="WS_DGAT_cat"/>
    <property type="match status" value="1"/>
</dbReference>
<evidence type="ECO:0000256" key="6">
    <source>
        <dbReference type="ARBA" id="ARBA00022798"/>
    </source>
</evidence>
<protein>
    <recommendedName>
        <fullName evidence="4">diacylglycerol O-acyltransferase</fullName>
        <ecNumber evidence="4">2.3.1.20</ecNumber>
    </recommendedName>
</protein>
<keyword evidence="7 11" id="KW-0012">Acyltransferase</keyword>
<dbReference type="GO" id="GO:0001666">
    <property type="term" value="P:response to hypoxia"/>
    <property type="evidence" value="ECO:0007669"/>
    <property type="project" value="TreeGrafter"/>
</dbReference>
<dbReference type="GO" id="GO:0006071">
    <property type="term" value="P:glycerol metabolic process"/>
    <property type="evidence" value="ECO:0007669"/>
    <property type="project" value="UniProtKB-KW"/>
</dbReference>
<evidence type="ECO:0000259" key="10">
    <source>
        <dbReference type="Pfam" id="PF06974"/>
    </source>
</evidence>
<keyword evidence="6" id="KW-0319">Glycerol metabolism</keyword>
<evidence type="ECO:0000256" key="5">
    <source>
        <dbReference type="ARBA" id="ARBA00022679"/>
    </source>
</evidence>
<dbReference type="AlphaFoldDB" id="A0A5S9QPI2"/>
<comment type="pathway">
    <text evidence="1">Glycerolipid metabolism; triacylglycerol biosynthesis.</text>
</comment>
<dbReference type="InterPro" id="IPR045034">
    <property type="entry name" value="O-acyltransferase_WSD1-like"/>
</dbReference>
<feature type="domain" description="O-acyltransferase WSD1 C-terminal" evidence="10">
    <location>
        <begin position="320"/>
        <end position="470"/>
    </location>
</feature>
<evidence type="ECO:0000256" key="8">
    <source>
        <dbReference type="ARBA" id="ARBA00048109"/>
    </source>
</evidence>